<dbReference type="Gene3D" id="3.30.420.40">
    <property type="match status" value="2"/>
</dbReference>
<sequence length="384" mass="39732">MPQMPGDSSPRDRTREDVFRLIQSAGQATRARIIELSGLSRSTVNHAVSRLLADERVTETQAEGGGPGSGSGRPAAILRVVPRDAPVAAIDFGHNHINVALGDPLGRPIAEERVEIDVDLRATDAMDHAAGLLDGLRASAGIDSVAAVVAGVPGPLDTDSGLVRSPTILSSWVGLDPRKELQRRLGVPVHAENDALLGAYGELHLGAGSRYSDFLYVKVSHGIGAGLVVGGLPYRGSRGFAGEIGHTPLPGHTEMCRCGNRGCLETVVSVSAIAAQIAHTRPGESGLRFPLQENDPVTDRILDDAGRTLGRVLAAFCNLLNPQALIVGGELGASTGALVQGITTTVTRHAQPAIAAGLDILPAGLGAQAELLGALRLATTLATN</sequence>
<dbReference type="PANTHER" id="PTHR18964">
    <property type="entry name" value="ROK (REPRESSOR, ORF, KINASE) FAMILY"/>
    <property type="match status" value="1"/>
</dbReference>
<dbReference type="Pfam" id="PF13412">
    <property type="entry name" value="HTH_24"/>
    <property type="match status" value="1"/>
</dbReference>
<dbReference type="Pfam" id="PF00480">
    <property type="entry name" value="ROK"/>
    <property type="match status" value="1"/>
</dbReference>
<evidence type="ECO:0000256" key="1">
    <source>
        <dbReference type="ARBA" id="ARBA00006479"/>
    </source>
</evidence>
<dbReference type="InterPro" id="IPR000600">
    <property type="entry name" value="ROK"/>
</dbReference>
<dbReference type="PANTHER" id="PTHR18964:SF173">
    <property type="entry name" value="GLUCOKINASE"/>
    <property type="match status" value="1"/>
</dbReference>
<protein>
    <submittedName>
        <fullName evidence="2">ROK family transcriptional regulator</fullName>
    </submittedName>
</protein>
<dbReference type="InterPro" id="IPR049874">
    <property type="entry name" value="ROK_cs"/>
</dbReference>
<comment type="similarity">
    <text evidence="1">Belongs to the ROK (NagC/XylR) family.</text>
</comment>
<accession>A0ABY9ILU5</accession>
<dbReference type="PROSITE" id="PS01125">
    <property type="entry name" value="ROK"/>
    <property type="match status" value="1"/>
</dbReference>
<dbReference type="Proteomes" id="UP001235744">
    <property type="component" value="Chromosome"/>
</dbReference>
<reference evidence="2 3" key="1">
    <citation type="submission" date="2023-03" db="EMBL/GenBank/DDBJ databases">
        <title>Isolation and description of six Streptomyces strains from soil environments, able to metabolize different microbial glucans.</title>
        <authorList>
            <person name="Widen T."/>
            <person name="Larsbrink J."/>
        </authorList>
    </citation>
    <scope>NUCLEOTIDE SEQUENCE [LARGE SCALE GENOMIC DNA]</scope>
    <source>
        <strain evidence="2 3">Alt2</strain>
    </source>
</reference>
<evidence type="ECO:0000313" key="2">
    <source>
        <dbReference type="EMBL" id="WLQ55227.1"/>
    </source>
</evidence>
<dbReference type="InterPro" id="IPR043129">
    <property type="entry name" value="ATPase_NBD"/>
</dbReference>
<dbReference type="InterPro" id="IPR036390">
    <property type="entry name" value="WH_DNA-bd_sf"/>
</dbReference>
<dbReference type="EMBL" id="CP120988">
    <property type="protein sequence ID" value="WLQ55227.1"/>
    <property type="molecule type" value="Genomic_DNA"/>
</dbReference>
<dbReference type="SUPFAM" id="SSF46785">
    <property type="entry name" value="Winged helix' DNA-binding domain"/>
    <property type="match status" value="1"/>
</dbReference>
<proteinExistence type="inferred from homology"/>
<dbReference type="RefSeq" id="WP_306106052.1">
    <property type="nucleotide sequence ID" value="NZ_CP120988.1"/>
</dbReference>
<keyword evidence="3" id="KW-1185">Reference proteome</keyword>
<dbReference type="Gene3D" id="1.10.10.10">
    <property type="entry name" value="Winged helix-like DNA-binding domain superfamily/Winged helix DNA-binding domain"/>
    <property type="match status" value="1"/>
</dbReference>
<organism evidence="2 3">
    <name type="scientific">Streptomyces poriferorum</name>
    <dbReference type="NCBI Taxonomy" id="2798799"/>
    <lineage>
        <taxon>Bacteria</taxon>
        <taxon>Bacillati</taxon>
        <taxon>Actinomycetota</taxon>
        <taxon>Actinomycetes</taxon>
        <taxon>Kitasatosporales</taxon>
        <taxon>Streptomycetaceae</taxon>
        <taxon>Streptomyces</taxon>
    </lineage>
</organism>
<gene>
    <name evidence="2" type="ORF">P8A19_07135</name>
</gene>
<dbReference type="SUPFAM" id="SSF53067">
    <property type="entry name" value="Actin-like ATPase domain"/>
    <property type="match status" value="1"/>
</dbReference>
<dbReference type="InterPro" id="IPR036388">
    <property type="entry name" value="WH-like_DNA-bd_sf"/>
</dbReference>
<name>A0ABY9ILU5_9ACTN</name>
<evidence type="ECO:0000313" key="3">
    <source>
        <dbReference type="Proteomes" id="UP001235744"/>
    </source>
</evidence>